<accession>A0A6P5YXN2</accession>
<keyword evidence="11" id="KW-1185">Reference proteome</keyword>
<dbReference type="GO" id="GO:0015986">
    <property type="term" value="P:proton motive force-driven ATP synthesis"/>
    <property type="evidence" value="ECO:0007669"/>
    <property type="project" value="InterPro"/>
</dbReference>
<keyword evidence="4" id="KW-0138">CF(0)</keyword>
<evidence type="ECO:0000256" key="8">
    <source>
        <dbReference type="ARBA" id="ARBA00023128"/>
    </source>
</evidence>
<evidence type="ECO:0000256" key="10">
    <source>
        <dbReference type="SAM" id="SignalP"/>
    </source>
</evidence>
<dbReference type="GO" id="GO:0045259">
    <property type="term" value="C:proton-transporting ATP synthase complex"/>
    <property type="evidence" value="ECO:0007669"/>
    <property type="project" value="UniProtKB-KW"/>
</dbReference>
<dbReference type="Proteomes" id="UP000515121">
    <property type="component" value="Unplaced"/>
</dbReference>
<dbReference type="InterPro" id="IPR036228">
    <property type="entry name" value="ATP_synth_F0_dsu_sf_mt"/>
</dbReference>
<dbReference type="Gene3D" id="6.10.280.70">
    <property type="match status" value="1"/>
</dbReference>
<keyword evidence="6" id="KW-0999">Mitochondrion inner membrane</keyword>
<evidence type="ECO:0000256" key="2">
    <source>
        <dbReference type="ARBA" id="ARBA00006842"/>
    </source>
</evidence>
<evidence type="ECO:0000256" key="4">
    <source>
        <dbReference type="ARBA" id="ARBA00022547"/>
    </source>
</evidence>
<evidence type="ECO:0000256" key="6">
    <source>
        <dbReference type="ARBA" id="ARBA00022792"/>
    </source>
</evidence>
<feature type="chain" id="PRO_5028364961" evidence="10">
    <location>
        <begin position="28"/>
        <end position="151"/>
    </location>
</feature>
<dbReference type="GeneID" id="111295763"/>
<keyword evidence="5" id="KW-0375">Hydrogen ion transport</keyword>
<dbReference type="GO" id="GO:0005743">
    <property type="term" value="C:mitochondrial inner membrane"/>
    <property type="evidence" value="ECO:0007669"/>
    <property type="project" value="UniProtKB-SubCell"/>
</dbReference>
<dbReference type="OrthoDB" id="35799at2759"/>
<keyword evidence="7" id="KW-0406">Ion transport</keyword>
<proteinExistence type="inferred from homology"/>
<keyword evidence="10" id="KW-0732">Signal</keyword>
<feature type="signal peptide" evidence="10">
    <location>
        <begin position="1"/>
        <end position="27"/>
    </location>
</feature>
<keyword evidence="9" id="KW-0472">Membrane</keyword>
<keyword evidence="3" id="KW-0813">Transport</keyword>
<dbReference type="InterPro" id="IPR008689">
    <property type="entry name" value="ATP_synth_F0_dsu_mt"/>
</dbReference>
<evidence type="ECO:0000313" key="12">
    <source>
        <dbReference type="RefSeq" id="XP_022745223.1"/>
    </source>
</evidence>
<dbReference type="PANTHER" id="PTHR12700">
    <property type="entry name" value="ATP SYNTHASE SUBUNIT D, MITOCHONDRIAL"/>
    <property type="match status" value="1"/>
</dbReference>
<dbReference type="RefSeq" id="XP_022745223.1">
    <property type="nucleotide sequence ID" value="XM_022889488.1"/>
</dbReference>
<evidence type="ECO:0000256" key="7">
    <source>
        <dbReference type="ARBA" id="ARBA00023065"/>
    </source>
</evidence>
<reference evidence="12" key="1">
    <citation type="submission" date="2025-08" db="UniProtKB">
        <authorList>
            <consortium name="RefSeq"/>
        </authorList>
    </citation>
    <scope>IDENTIFICATION</scope>
    <source>
        <tissue evidence="12">Fruit stalk</tissue>
    </source>
</reference>
<evidence type="ECO:0000256" key="1">
    <source>
        <dbReference type="ARBA" id="ARBA00004273"/>
    </source>
</evidence>
<dbReference type="KEGG" id="dzi:111295763"/>
<dbReference type="AlphaFoldDB" id="A0A6P5YXN2"/>
<evidence type="ECO:0000256" key="5">
    <source>
        <dbReference type="ARBA" id="ARBA00022781"/>
    </source>
</evidence>
<comment type="similarity">
    <text evidence="2">Belongs to the ATPase d subunit family.</text>
</comment>
<evidence type="ECO:0000313" key="11">
    <source>
        <dbReference type="Proteomes" id="UP000515121"/>
    </source>
</evidence>
<evidence type="ECO:0000256" key="9">
    <source>
        <dbReference type="ARBA" id="ARBA00023136"/>
    </source>
</evidence>
<evidence type="ECO:0000256" key="3">
    <source>
        <dbReference type="ARBA" id="ARBA00022448"/>
    </source>
</evidence>
<comment type="subcellular location">
    <subcellularLocation>
        <location evidence="1">Mitochondrion inner membrane</location>
    </subcellularLocation>
</comment>
<gene>
    <name evidence="12" type="primary">LOC111295763</name>
</gene>
<dbReference type="GO" id="GO:0015078">
    <property type="term" value="F:proton transmembrane transporter activity"/>
    <property type="evidence" value="ECO:0007669"/>
    <property type="project" value="InterPro"/>
</dbReference>
<protein>
    <submittedName>
        <fullName evidence="12">Uncharacterized protein LOC111295763 isoform X1</fullName>
    </submittedName>
</protein>
<sequence length="151" mass="17626">MWRSKHQRTLIGKGWLSFWSPMRLAKSLPLFVALSMKLTPLCRPNSAREPEPIDWEYHRKGIGSRVVDMYKEAYDSVEIPKFVDTGTPQYKPKFDALVRINSILDSLLPVSDYFSFSFSLSLSDVQFTCDWAPIIIRVFCVEKRIYPKWIS</sequence>
<organism evidence="11 12">
    <name type="scientific">Durio zibethinus</name>
    <name type="common">Durian</name>
    <dbReference type="NCBI Taxonomy" id="66656"/>
    <lineage>
        <taxon>Eukaryota</taxon>
        <taxon>Viridiplantae</taxon>
        <taxon>Streptophyta</taxon>
        <taxon>Embryophyta</taxon>
        <taxon>Tracheophyta</taxon>
        <taxon>Spermatophyta</taxon>
        <taxon>Magnoliopsida</taxon>
        <taxon>eudicotyledons</taxon>
        <taxon>Gunneridae</taxon>
        <taxon>Pentapetalae</taxon>
        <taxon>rosids</taxon>
        <taxon>malvids</taxon>
        <taxon>Malvales</taxon>
        <taxon>Malvaceae</taxon>
        <taxon>Helicteroideae</taxon>
        <taxon>Durio</taxon>
    </lineage>
</organism>
<name>A0A6P5YXN2_DURZI</name>
<keyword evidence="8" id="KW-0496">Mitochondrion</keyword>
<dbReference type="SUPFAM" id="SSF161065">
    <property type="entry name" value="ATP synthase D chain-like"/>
    <property type="match status" value="1"/>
</dbReference>